<accession>A0ABY6Q7D7</accession>
<evidence type="ECO:0000313" key="3">
    <source>
        <dbReference type="Proteomes" id="UP001317963"/>
    </source>
</evidence>
<name>A0ABY6Q7D7_9GAMM</name>
<sequence length="179" mass="19047">MSRLVTVLVALTLVGVGAFYFGLSEPSTRTVSVESREQVSAPTGAGDDNLPAPSPEDVAVLVTKLDATRPLLGEDGELGVSEFPPVSVGEFLDPEDIPPRQDQPLVSVGEPRDPDDEDQRVFLTEVSVGEFKDPDDELATLTEVAEPVSYGDFKDPDELALPSGVVSLGELKDPDDDNP</sequence>
<feature type="region of interest" description="Disordered" evidence="1">
    <location>
        <begin position="73"/>
        <end position="118"/>
    </location>
</feature>
<organism evidence="2 3">
    <name type="scientific">Candidatus Paraluminiphilus aquimaris</name>
    <dbReference type="NCBI Taxonomy" id="2518994"/>
    <lineage>
        <taxon>Bacteria</taxon>
        <taxon>Pseudomonadati</taxon>
        <taxon>Pseudomonadota</taxon>
        <taxon>Gammaproteobacteria</taxon>
        <taxon>Cellvibrionales</taxon>
        <taxon>Halieaceae</taxon>
        <taxon>Candidatus Paraluminiphilus</taxon>
    </lineage>
</organism>
<dbReference type="Proteomes" id="UP001317963">
    <property type="component" value="Chromosome"/>
</dbReference>
<gene>
    <name evidence="2" type="ORF">E0F26_06020</name>
</gene>
<reference evidence="2 3" key="1">
    <citation type="submission" date="2019-02" db="EMBL/GenBank/DDBJ databases">
        <title>Halieaceae_genomes.</title>
        <authorList>
            <person name="Li S.-H."/>
        </authorList>
    </citation>
    <scope>NUCLEOTIDE SEQUENCE [LARGE SCALE GENOMIC DNA]</scope>
    <source>
        <strain evidence="2 3">JH123</strain>
    </source>
</reference>
<feature type="compositionally biased region" description="Polar residues" evidence="1">
    <location>
        <begin position="32"/>
        <end position="41"/>
    </location>
</feature>
<keyword evidence="3" id="KW-1185">Reference proteome</keyword>
<evidence type="ECO:0000313" key="2">
    <source>
        <dbReference type="EMBL" id="UZP74323.1"/>
    </source>
</evidence>
<dbReference type="RefSeq" id="WP_279243138.1">
    <property type="nucleotide sequence ID" value="NZ_CP036501.1"/>
</dbReference>
<evidence type="ECO:0000256" key="1">
    <source>
        <dbReference type="SAM" id="MobiDB-lite"/>
    </source>
</evidence>
<evidence type="ECO:0008006" key="4">
    <source>
        <dbReference type="Google" id="ProtNLM"/>
    </source>
</evidence>
<protein>
    <recommendedName>
        <fullName evidence="4">SAF domain-containing protein</fullName>
    </recommendedName>
</protein>
<proteinExistence type="predicted"/>
<feature type="region of interest" description="Disordered" evidence="1">
    <location>
        <begin position="32"/>
        <end position="55"/>
    </location>
</feature>
<dbReference type="EMBL" id="CP036501">
    <property type="protein sequence ID" value="UZP74323.1"/>
    <property type="molecule type" value="Genomic_DNA"/>
</dbReference>